<evidence type="ECO:0000256" key="1">
    <source>
        <dbReference type="ARBA" id="ARBA00004477"/>
    </source>
</evidence>
<keyword evidence="9 14" id="KW-0256">Endoplasmic reticulum</keyword>
<dbReference type="GO" id="GO:0006071">
    <property type="term" value="P:glycerol metabolic process"/>
    <property type="evidence" value="ECO:0007669"/>
    <property type="project" value="UniProtKB-KW"/>
</dbReference>
<evidence type="ECO:0000256" key="6">
    <source>
        <dbReference type="ARBA" id="ARBA00022679"/>
    </source>
</evidence>
<evidence type="ECO:0000256" key="14">
    <source>
        <dbReference type="RuleBase" id="RU367023"/>
    </source>
</evidence>
<keyword evidence="6 14" id="KW-0808">Transferase</keyword>
<accession>A0A9P1CE35</accession>
<dbReference type="GO" id="GO:0005789">
    <property type="term" value="C:endoplasmic reticulum membrane"/>
    <property type="evidence" value="ECO:0007669"/>
    <property type="project" value="UniProtKB-SubCell"/>
</dbReference>
<dbReference type="CDD" id="cd07987">
    <property type="entry name" value="LPLAT_MGAT-like"/>
    <property type="match status" value="1"/>
</dbReference>
<evidence type="ECO:0000313" key="17">
    <source>
        <dbReference type="Proteomes" id="UP001152797"/>
    </source>
</evidence>
<dbReference type="GO" id="GO:0004144">
    <property type="term" value="F:diacylglycerol O-acyltransferase activity"/>
    <property type="evidence" value="ECO:0007669"/>
    <property type="project" value="TreeGrafter"/>
</dbReference>
<keyword evidence="17" id="KW-1185">Reference proteome</keyword>
<dbReference type="Pfam" id="PF03982">
    <property type="entry name" value="DAGAT"/>
    <property type="match status" value="1"/>
</dbReference>
<evidence type="ECO:0000313" key="16">
    <source>
        <dbReference type="EMBL" id="CAL1143300.1"/>
    </source>
</evidence>
<evidence type="ECO:0000256" key="4">
    <source>
        <dbReference type="ARBA" id="ARBA00005420"/>
    </source>
</evidence>
<dbReference type="EMBL" id="CAMXCT010001420">
    <property type="protein sequence ID" value="CAI3989925.1"/>
    <property type="molecule type" value="Genomic_DNA"/>
</dbReference>
<keyword evidence="11" id="KW-0443">Lipid metabolism</keyword>
<evidence type="ECO:0000256" key="10">
    <source>
        <dbReference type="ARBA" id="ARBA00022989"/>
    </source>
</evidence>
<evidence type="ECO:0000256" key="3">
    <source>
        <dbReference type="ARBA" id="ARBA00005189"/>
    </source>
</evidence>
<reference evidence="15" key="1">
    <citation type="submission" date="2022-10" db="EMBL/GenBank/DDBJ databases">
        <authorList>
            <person name="Chen Y."/>
            <person name="Dougan E. K."/>
            <person name="Chan C."/>
            <person name="Rhodes N."/>
            <person name="Thang M."/>
        </authorList>
    </citation>
    <scope>NUCLEOTIDE SEQUENCE</scope>
</reference>
<dbReference type="EC" id="2.3.1.-" evidence="14"/>
<comment type="pathway">
    <text evidence="2">Glycerolipid metabolism; triacylglycerol biosynthesis.</text>
</comment>
<evidence type="ECO:0000256" key="12">
    <source>
        <dbReference type="ARBA" id="ARBA00023136"/>
    </source>
</evidence>
<evidence type="ECO:0000313" key="15">
    <source>
        <dbReference type="EMBL" id="CAI3989925.1"/>
    </source>
</evidence>
<protein>
    <recommendedName>
        <fullName evidence="14">Acyltransferase</fullName>
        <ecNumber evidence="14">2.3.1.-</ecNumber>
    </recommendedName>
</protein>
<name>A0A9P1CE35_9DINO</name>
<evidence type="ECO:0000256" key="9">
    <source>
        <dbReference type="ARBA" id="ARBA00022824"/>
    </source>
</evidence>
<dbReference type="OrthoDB" id="10263961at2759"/>
<dbReference type="Proteomes" id="UP001152797">
    <property type="component" value="Unassembled WGS sequence"/>
</dbReference>
<feature type="transmembrane region" description="Helical" evidence="14">
    <location>
        <begin position="65"/>
        <end position="91"/>
    </location>
</feature>
<organism evidence="15">
    <name type="scientific">Cladocopium goreaui</name>
    <dbReference type="NCBI Taxonomy" id="2562237"/>
    <lineage>
        <taxon>Eukaryota</taxon>
        <taxon>Sar</taxon>
        <taxon>Alveolata</taxon>
        <taxon>Dinophyceae</taxon>
        <taxon>Suessiales</taxon>
        <taxon>Symbiodiniaceae</taxon>
        <taxon>Cladocopium</taxon>
    </lineage>
</organism>
<comment type="subcellular location">
    <subcellularLocation>
        <location evidence="1 14">Endoplasmic reticulum membrane</location>
        <topology evidence="1 14">Multi-pass membrane protein</topology>
    </subcellularLocation>
</comment>
<comment type="pathway">
    <text evidence="3">Lipid metabolism.</text>
</comment>
<gene>
    <name evidence="15" type="ORF">C1SCF055_LOCUS16953</name>
</gene>
<keyword evidence="5" id="KW-0444">Lipid biosynthesis</keyword>
<keyword evidence="13" id="KW-0012">Acyltransferase</keyword>
<keyword evidence="10 14" id="KW-1133">Transmembrane helix</keyword>
<evidence type="ECO:0000256" key="11">
    <source>
        <dbReference type="ARBA" id="ARBA00023098"/>
    </source>
</evidence>
<sequence>MSSEPKFYRLDLVNLGELFDPDVPFSEWCKKCQSAGDDGFGTNRLQDLAPDLTPLEHTERICGTLLYINLSGAGIVWLSLALICYCCGWYHPARSFAMYTLMPIGIWLVIYILYDRSKDSRYGIHHKNQHKYLHLKYVWPVELHPSAKREGPLIFCIVPHGVIPLGIDYAMFDKLGAGRCNWVAAPVLFKLPFFRSYLERVGAMPANAANIRAALARNENVAIVLDGVAGMFQATTERQEVAYLLKRKGIVKFALESGASLVPVYGFGHSELWTKLLDPFRLFERISTSLDISLVPFFGLGGWPLGPTNRVPLAMVFGQPLECPQKPVPSQGEIDCYHTHLLDSFKETFDKHKAAYGWSQKTLMIV</sequence>
<evidence type="ECO:0000256" key="2">
    <source>
        <dbReference type="ARBA" id="ARBA00004771"/>
    </source>
</evidence>
<keyword evidence="7 14" id="KW-0812">Transmembrane</keyword>
<dbReference type="InterPro" id="IPR007130">
    <property type="entry name" value="DAGAT"/>
</dbReference>
<keyword evidence="12 14" id="KW-0472">Membrane</keyword>
<comment type="caution">
    <text evidence="15">The sequence shown here is derived from an EMBL/GenBank/DDBJ whole genome shotgun (WGS) entry which is preliminary data.</text>
</comment>
<evidence type="ECO:0000256" key="5">
    <source>
        <dbReference type="ARBA" id="ARBA00022516"/>
    </source>
</evidence>
<evidence type="ECO:0000256" key="8">
    <source>
        <dbReference type="ARBA" id="ARBA00022798"/>
    </source>
</evidence>
<keyword evidence="8" id="KW-0319">Glycerol metabolism</keyword>
<dbReference type="EMBL" id="CAMXCT020001420">
    <property type="protein sequence ID" value="CAL1143300.1"/>
    <property type="molecule type" value="Genomic_DNA"/>
</dbReference>
<dbReference type="PANTHER" id="PTHR12317">
    <property type="entry name" value="DIACYLGLYCEROL O-ACYLTRANSFERASE"/>
    <property type="match status" value="1"/>
</dbReference>
<dbReference type="GO" id="GO:0019432">
    <property type="term" value="P:triglyceride biosynthetic process"/>
    <property type="evidence" value="ECO:0007669"/>
    <property type="project" value="TreeGrafter"/>
</dbReference>
<evidence type="ECO:0000256" key="13">
    <source>
        <dbReference type="ARBA" id="ARBA00023315"/>
    </source>
</evidence>
<reference evidence="16" key="2">
    <citation type="submission" date="2024-04" db="EMBL/GenBank/DDBJ databases">
        <authorList>
            <person name="Chen Y."/>
            <person name="Shah S."/>
            <person name="Dougan E. K."/>
            <person name="Thang M."/>
            <person name="Chan C."/>
        </authorList>
    </citation>
    <scope>NUCLEOTIDE SEQUENCE [LARGE SCALE GENOMIC DNA]</scope>
</reference>
<dbReference type="EMBL" id="CAMXCT030001420">
    <property type="protein sequence ID" value="CAL4777237.1"/>
    <property type="molecule type" value="Genomic_DNA"/>
</dbReference>
<dbReference type="AlphaFoldDB" id="A0A9P1CE35"/>
<feature type="transmembrane region" description="Helical" evidence="14">
    <location>
        <begin position="97"/>
        <end position="114"/>
    </location>
</feature>
<evidence type="ECO:0000256" key="7">
    <source>
        <dbReference type="ARBA" id="ARBA00022692"/>
    </source>
</evidence>
<dbReference type="PANTHER" id="PTHR12317:SF0">
    <property type="entry name" value="ACYLTRANSFERASE"/>
    <property type="match status" value="1"/>
</dbReference>
<proteinExistence type="inferred from homology"/>
<comment type="similarity">
    <text evidence="4 14">Belongs to the diacylglycerol acyltransferase family.</text>
</comment>